<dbReference type="Proteomes" id="UP000823775">
    <property type="component" value="Unassembled WGS sequence"/>
</dbReference>
<name>A0ABS8TPZ1_DATST</name>
<accession>A0ABS8TPZ1</accession>
<evidence type="ECO:0000313" key="2">
    <source>
        <dbReference type="EMBL" id="MCD7472893.1"/>
    </source>
</evidence>
<organism evidence="2 3">
    <name type="scientific">Datura stramonium</name>
    <name type="common">Jimsonweed</name>
    <name type="synonym">Common thornapple</name>
    <dbReference type="NCBI Taxonomy" id="4076"/>
    <lineage>
        <taxon>Eukaryota</taxon>
        <taxon>Viridiplantae</taxon>
        <taxon>Streptophyta</taxon>
        <taxon>Embryophyta</taxon>
        <taxon>Tracheophyta</taxon>
        <taxon>Spermatophyta</taxon>
        <taxon>Magnoliopsida</taxon>
        <taxon>eudicotyledons</taxon>
        <taxon>Gunneridae</taxon>
        <taxon>Pentapetalae</taxon>
        <taxon>asterids</taxon>
        <taxon>lamiids</taxon>
        <taxon>Solanales</taxon>
        <taxon>Solanaceae</taxon>
        <taxon>Solanoideae</taxon>
        <taxon>Datureae</taxon>
        <taxon>Datura</taxon>
    </lineage>
</organism>
<feature type="compositionally biased region" description="Basic and acidic residues" evidence="1">
    <location>
        <begin position="76"/>
        <end position="85"/>
    </location>
</feature>
<gene>
    <name evidence="2" type="ORF">HAX54_014308</name>
</gene>
<protein>
    <submittedName>
        <fullName evidence="2">Uncharacterized protein</fullName>
    </submittedName>
</protein>
<keyword evidence="3" id="KW-1185">Reference proteome</keyword>
<dbReference type="EMBL" id="JACEIK010001888">
    <property type="protein sequence ID" value="MCD7472893.1"/>
    <property type="molecule type" value="Genomic_DNA"/>
</dbReference>
<comment type="caution">
    <text evidence="2">The sequence shown here is derived from an EMBL/GenBank/DDBJ whole genome shotgun (WGS) entry which is preliminary data.</text>
</comment>
<evidence type="ECO:0000256" key="1">
    <source>
        <dbReference type="SAM" id="MobiDB-lite"/>
    </source>
</evidence>
<evidence type="ECO:0000313" key="3">
    <source>
        <dbReference type="Proteomes" id="UP000823775"/>
    </source>
</evidence>
<reference evidence="2 3" key="1">
    <citation type="journal article" date="2021" name="BMC Genomics">
        <title>Datura genome reveals duplications of psychoactive alkaloid biosynthetic genes and high mutation rate following tissue culture.</title>
        <authorList>
            <person name="Rajewski A."/>
            <person name="Carter-House D."/>
            <person name="Stajich J."/>
            <person name="Litt A."/>
        </authorList>
    </citation>
    <scope>NUCLEOTIDE SEQUENCE [LARGE SCALE GENOMIC DNA]</scope>
    <source>
        <strain evidence="2">AR-01</strain>
    </source>
</reference>
<sequence>MGDPEESSEDDFLKYLEYHPGFHYDLSDDDGPTGLFVLIKLAELHYNLRSKSKMIESNESNTAANILMSTENPESSQRREDVQNDEQMTHLEQELEVLKEELCQVRDLTWLNVATFSQLPIFRYARSGTLS</sequence>
<feature type="region of interest" description="Disordered" evidence="1">
    <location>
        <begin position="60"/>
        <end position="85"/>
    </location>
</feature>
<feature type="compositionally biased region" description="Polar residues" evidence="1">
    <location>
        <begin position="60"/>
        <end position="75"/>
    </location>
</feature>
<proteinExistence type="predicted"/>